<dbReference type="Proteomes" id="UP000694864">
    <property type="component" value="Chromosome 11"/>
</dbReference>
<evidence type="ECO:0000256" key="2">
    <source>
        <dbReference type="ARBA" id="ARBA00022737"/>
    </source>
</evidence>
<gene>
    <name evidence="10" type="primary">LOC104724400</name>
</gene>
<feature type="domain" description="HTH myb-type" evidence="8">
    <location>
        <begin position="178"/>
        <end position="233"/>
    </location>
</feature>
<evidence type="ECO:0000256" key="6">
    <source>
        <dbReference type="ARBA" id="ARBA00023242"/>
    </source>
</evidence>
<keyword evidence="6" id="KW-0539">Nucleus</keyword>
<feature type="domain" description="Myb-like" evidence="7">
    <location>
        <begin position="230"/>
        <end position="280"/>
    </location>
</feature>
<dbReference type="CDD" id="cd00167">
    <property type="entry name" value="SANT"/>
    <property type="match status" value="2"/>
</dbReference>
<keyword evidence="5" id="KW-0804">Transcription</keyword>
<keyword evidence="3" id="KW-0805">Transcription regulation</keyword>
<accession>A0ABM0UHD6</accession>
<protein>
    <submittedName>
        <fullName evidence="10">Myb-like protein A</fullName>
    </submittedName>
</protein>
<proteinExistence type="predicted"/>
<sequence>MKFSHNITNENFIFNEAHQSLVTTDASYIPFYNNNLDQSSLNKWFLPPDLTDISSHHQLNPIPSIPKQSQDFLNQNLDNTQNHLVYNSPSYEVPSNYPFGHTLRDETVHNAELTKRVCVPALDQMMGGPRSFDVPVPESIKNTTREIMNQHESQKMVKTYQKEKKKMVRTSKHSKKGNIIKAKAKWTKSEDTELKKLVKEVEPNKWTKIAKKLKGRTGKQCRERWQNHLHPDIKDAAWSKEEDQILIELHKVVGTKWVKIAQELPGRSPNCIKNHWNTTMRRVQKQSGENLNLAHNNILENYVRYVIINNDNLSKTTETDGETTNTEDDDEYKDMFFEESDSNMDGGTHIIDVRTQTIDAGTQTMDAGMQTIDASMQTNQPLVNAPTTSYYVPTPEMFTWKNYATELCEPVNDSLKDLMQWWE</sequence>
<evidence type="ECO:0000313" key="9">
    <source>
        <dbReference type="Proteomes" id="UP000694864"/>
    </source>
</evidence>
<dbReference type="PANTHER" id="PTHR45614:SF273">
    <property type="entry name" value="MYB DOMAIN PROTEIN 100-RELATED"/>
    <property type="match status" value="1"/>
</dbReference>
<feature type="domain" description="Myb-like" evidence="7">
    <location>
        <begin position="183"/>
        <end position="229"/>
    </location>
</feature>
<dbReference type="InterPro" id="IPR009057">
    <property type="entry name" value="Homeodomain-like_sf"/>
</dbReference>
<evidence type="ECO:0000313" key="10">
    <source>
        <dbReference type="RefSeq" id="XP_010441183.1"/>
    </source>
</evidence>
<dbReference type="InterPro" id="IPR050560">
    <property type="entry name" value="MYB_TF"/>
</dbReference>
<dbReference type="PANTHER" id="PTHR45614">
    <property type="entry name" value="MYB PROTEIN-RELATED"/>
    <property type="match status" value="1"/>
</dbReference>
<dbReference type="PROSITE" id="PS51294">
    <property type="entry name" value="HTH_MYB"/>
    <property type="match status" value="2"/>
</dbReference>
<dbReference type="Pfam" id="PF13921">
    <property type="entry name" value="Myb_DNA-bind_6"/>
    <property type="match status" value="1"/>
</dbReference>
<dbReference type="Gene3D" id="1.10.10.60">
    <property type="entry name" value="Homeodomain-like"/>
    <property type="match status" value="2"/>
</dbReference>
<dbReference type="SMART" id="SM00717">
    <property type="entry name" value="SANT"/>
    <property type="match status" value="2"/>
</dbReference>
<organism evidence="9 10">
    <name type="scientific">Camelina sativa</name>
    <name type="common">False flax</name>
    <name type="synonym">Myagrum sativum</name>
    <dbReference type="NCBI Taxonomy" id="90675"/>
    <lineage>
        <taxon>Eukaryota</taxon>
        <taxon>Viridiplantae</taxon>
        <taxon>Streptophyta</taxon>
        <taxon>Embryophyta</taxon>
        <taxon>Tracheophyta</taxon>
        <taxon>Spermatophyta</taxon>
        <taxon>Magnoliopsida</taxon>
        <taxon>eudicotyledons</taxon>
        <taxon>Gunneridae</taxon>
        <taxon>Pentapetalae</taxon>
        <taxon>rosids</taxon>
        <taxon>malvids</taxon>
        <taxon>Brassicales</taxon>
        <taxon>Brassicaceae</taxon>
        <taxon>Camelineae</taxon>
        <taxon>Camelina</taxon>
    </lineage>
</organism>
<reference evidence="9" key="1">
    <citation type="journal article" date="2014" name="Nat. Commun.">
        <title>The emerging biofuel crop Camelina sativa retains a highly undifferentiated hexaploid genome structure.</title>
        <authorList>
            <person name="Kagale S."/>
            <person name="Koh C."/>
            <person name="Nixon J."/>
            <person name="Bollina V."/>
            <person name="Clarke W.E."/>
            <person name="Tuteja R."/>
            <person name="Spillane C."/>
            <person name="Robinson S.J."/>
            <person name="Links M.G."/>
            <person name="Clarke C."/>
            <person name="Higgins E.E."/>
            <person name="Huebert T."/>
            <person name="Sharpe A.G."/>
            <person name="Parkin I.A."/>
        </authorList>
    </citation>
    <scope>NUCLEOTIDE SEQUENCE [LARGE SCALE GENOMIC DNA]</scope>
    <source>
        <strain evidence="9">cv. DH55</strain>
    </source>
</reference>
<dbReference type="SUPFAM" id="SSF46689">
    <property type="entry name" value="Homeodomain-like"/>
    <property type="match status" value="1"/>
</dbReference>
<name>A0ABM0UHD6_CAMSA</name>
<reference evidence="10" key="2">
    <citation type="submission" date="2025-08" db="UniProtKB">
        <authorList>
            <consortium name="RefSeq"/>
        </authorList>
    </citation>
    <scope>IDENTIFICATION</scope>
    <source>
        <tissue evidence="10">Leaf</tissue>
    </source>
</reference>
<dbReference type="InterPro" id="IPR017930">
    <property type="entry name" value="Myb_dom"/>
</dbReference>
<keyword evidence="4" id="KW-0238">DNA-binding</keyword>
<evidence type="ECO:0000256" key="1">
    <source>
        <dbReference type="ARBA" id="ARBA00004123"/>
    </source>
</evidence>
<evidence type="ECO:0000259" key="7">
    <source>
        <dbReference type="PROSITE" id="PS50090"/>
    </source>
</evidence>
<dbReference type="PROSITE" id="PS50090">
    <property type="entry name" value="MYB_LIKE"/>
    <property type="match status" value="2"/>
</dbReference>
<evidence type="ECO:0000256" key="5">
    <source>
        <dbReference type="ARBA" id="ARBA00023163"/>
    </source>
</evidence>
<comment type="subcellular location">
    <subcellularLocation>
        <location evidence="1">Nucleus</location>
    </subcellularLocation>
</comment>
<dbReference type="RefSeq" id="XP_010441183.1">
    <property type="nucleotide sequence ID" value="XM_010442881.2"/>
</dbReference>
<keyword evidence="9" id="KW-1185">Reference proteome</keyword>
<dbReference type="InterPro" id="IPR001005">
    <property type="entry name" value="SANT/Myb"/>
</dbReference>
<keyword evidence="2" id="KW-0677">Repeat</keyword>
<feature type="domain" description="HTH myb-type" evidence="8">
    <location>
        <begin position="234"/>
        <end position="284"/>
    </location>
</feature>
<evidence type="ECO:0000259" key="8">
    <source>
        <dbReference type="PROSITE" id="PS51294"/>
    </source>
</evidence>
<dbReference type="GeneID" id="104724400"/>
<evidence type="ECO:0000256" key="3">
    <source>
        <dbReference type="ARBA" id="ARBA00023015"/>
    </source>
</evidence>
<evidence type="ECO:0000256" key="4">
    <source>
        <dbReference type="ARBA" id="ARBA00023125"/>
    </source>
</evidence>